<evidence type="ECO:0000313" key="3">
    <source>
        <dbReference type="EMBL" id="SVD03823.1"/>
    </source>
</evidence>
<keyword evidence="1" id="KW-0472">Membrane</keyword>
<dbReference type="AlphaFoldDB" id="A0A382S1S9"/>
<dbReference type="EMBL" id="UINC01125765">
    <property type="protein sequence ID" value="SVD03823.1"/>
    <property type="molecule type" value="Genomic_DNA"/>
</dbReference>
<reference evidence="3" key="1">
    <citation type="submission" date="2018-05" db="EMBL/GenBank/DDBJ databases">
        <authorList>
            <person name="Lanie J.A."/>
            <person name="Ng W.-L."/>
            <person name="Kazmierczak K.M."/>
            <person name="Andrzejewski T.M."/>
            <person name="Davidsen T.M."/>
            <person name="Wayne K.J."/>
            <person name="Tettelin H."/>
            <person name="Glass J.I."/>
            <person name="Rusch D."/>
            <person name="Podicherti R."/>
            <person name="Tsui H.-C.T."/>
            <person name="Winkler M.E."/>
        </authorList>
    </citation>
    <scope>NUCLEOTIDE SEQUENCE</scope>
</reference>
<proteinExistence type="predicted"/>
<protein>
    <recommendedName>
        <fullName evidence="2">DUF6785 domain-containing protein</fullName>
    </recommendedName>
</protein>
<gene>
    <name evidence="3" type="ORF">METZ01_LOCUS356677</name>
</gene>
<dbReference type="InterPro" id="IPR046712">
    <property type="entry name" value="DUF6785"/>
</dbReference>
<name>A0A382S1S9_9ZZZZ</name>
<keyword evidence="1" id="KW-1133">Transmembrane helix</keyword>
<feature type="transmembrane region" description="Helical" evidence="1">
    <location>
        <begin position="55"/>
        <end position="76"/>
    </location>
</feature>
<dbReference type="Pfam" id="PF20581">
    <property type="entry name" value="DUF6785"/>
    <property type="match status" value="1"/>
</dbReference>
<feature type="non-terminal residue" evidence="3">
    <location>
        <position position="77"/>
    </location>
</feature>
<sequence>MPYLSGAQYYATPENDWAALFLDYVPDWMIVQDPDAVKRLYEGNPAGLEGVPWGAWLPILLGWMPFVIALYLVMIAL</sequence>
<evidence type="ECO:0000256" key="1">
    <source>
        <dbReference type="SAM" id="Phobius"/>
    </source>
</evidence>
<evidence type="ECO:0000259" key="2">
    <source>
        <dbReference type="Pfam" id="PF20581"/>
    </source>
</evidence>
<keyword evidence="1" id="KW-0812">Transmembrane</keyword>
<feature type="domain" description="DUF6785" evidence="2">
    <location>
        <begin position="2"/>
        <end position="77"/>
    </location>
</feature>
<accession>A0A382S1S9</accession>
<organism evidence="3">
    <name type="scientific">marine metagenome</name>
    <dbReference type="NCBI Taxonomy" id="408172"/>
    <lineage>
        <taxon>unclassified sequences</taxon>
        <taxon>metagenomes</taxon>
        <taxon>ecological metagenomes</taxon>
    </lineage>
</organism>